<dbReference type="AlphaFoldDB" id="D5EHE6"/>
<evidence type="ECO:0000313" key="2">
    <source>
        <dbReference type="EMBL" id="ADE57978.1"/>
    </source>
</evidence>
<proteinExistence type="predicted"/>
<dbReference type="Proteomes" id="UP000002366">
    <property type="component" value="Chromosome"/>
</dbReference>
<dbReference type="RefSeq" id="WP_013049240.1">
    <property type="nucleotide sequence ID" value="NC_014011.1"/>
</dbReference>
<reference evidence="2 3" key="1">
    <citation type="journal article" date="2010" name="Stand. Genomic Sci.">
        <title>Complete genome sequence of Aminobacterium colombiense type strain (ALA-1).</title>
        <authorList>
            <person name="Chertkov O."/>
            <person name="Sikorski J."/>
            <person name="Brambilla E."/>
            <person name="Lapidus A."/>
            <person name="Copeland A."/>
            <person name="Glavina Del Rio T."/>
            <person name="Nolan M."/>
            <person name="Lucas S."/>
            <person name="Tice H."/>
            <person name="Cheng J.F."/>
            <person name="Han C."/>
            <person name="Detter J.C."/>
            <person name="Bruce D."/>
            <person name="Tapia R."/>
            <person name="Goodwin L."/>
            <person name="Pitluck S."/>
            <person name="Liolios K."/>
            <person name="Ivanova N."/>
            <person name="Mavromatis K."/>
            <person name="Ovchinnikova G."/>
            <person name="Pati A."/>
            <person name="Chen A."/>
            <person name="Palaniappan K."/>
            <person name="Land M."/>
            <person name="Hauser L."/>
            <person name="Chang Y.J."/>
            <person name="Jeffries C.D."/>
            <person name="Spring S."/>
            <person name="Rohde M."/>
            <person name="Goker M."/>
            <person name="Bristow J."/>
            <person name="Eisen J.A."/>
            <person name="Markowitz V."/>
            <person name="Hugenholtz P."/>
            <person name="Kyrpides N.C."/>
            <person name="Klenk H.P."/>
        </authorList>
    </citation>
    <scope>NUCLEOTIDE SEQUENCE [LARGE SCALE GENOMIC DNA]</scope>
    <source>
        <strain evidence="3">DSM 12261 / ALA-1</strain>
    </source>
</reference>
<dbReference type="EMBL" id="CP001997">
    <property type="protein sequence ID" value="ADE57978.1"/>
    <property type="molecule type" value="Genomic_DNA"/>
</dbReference>
<organism evidence="2 3">
    <name type="scientific">Aminobacterium colombiense (strain DSM 12261 / ALA-1)</name>
    <dbReference type="NCBI Taxonomy" id="572547"/>
    <lineage>
        <taxon>Bacteria</taxon>
        <taxon>Thermotogati</taxon>
        <taxon>Synergistota</taxon>
        <taxon>Synergistia</taxon>
        <taxon>Synergistales</taxon>
        <taxon>Aminobacteriaceae</taxon>
        <taxon>Aminobacterium</taxon>
    </lineage>
</organism>
<dbReference type="KEGG" id="aco:Amico_1865"/>
<gene>
    <name evidence="2" type="ordered locus">Amico_1865</name>
</gene>
<name>D5EHE6_AMICL</name>
<feature type="chain" id="PRO_5003071487" description="Lipoprotein" evidence="1">
    <location>
        <begin position="23"/>
        <end position="157"/>
    </location>
</feature>
<keyword evidence="1" id="KW-0732">Signal</keyword>
<feature type="signal peptide" evidence="1">
    <location>
        <begin position="1"/>
        <end position="22"/>
    </location>
</feature>
<dbReference type="PROSITE" id="PS51257">
    <property type="entry name" value="PROKAR_LIPOPROTEIN"/>
    <property type="match status" value="1"/>
</dbReference>
<accession>D5EHE6</accession>
<dbReference type="OrthoDB" id="9838330at2"/>
<dbReference type="HOGENOM" id="CLU_1674259_0_0_0"/>
<evidence type="ECO:0000256" key="1">
    <source>
        <dbReference type="SAM" id="SignalP"/>
    </source>
</evidence>
<evidence type="ECO:0000313" key="3">
    <source>
        <dbReference type="Proteomes" id="UP000002366"/>
    </source>
</evidence>
<protein>
    <recommendedName>
        <fullName evidence="4">Lipoprotein</fullName>
    </recommendedName>
</protein>
<evidence type="ECO:0008006" key="4">
    <source>
        <dbReference type="Google" id="ProtNLM"/>
    </source>
</evidence>
<sequence>MRKLLVLIFLATFLLSCGVSEGVDRTVAVVSIKIEIVEQNAISILQQPLSLHSYINDRGETAQLLYTITATGQTFRSVTGRLEGSLPEGVQIFVRLDSPIRGISTGLQELGSQEVELLTGVWGIYGVRGSGVVLLKAANEAPRSLGHIRIRLAIQET</sequence>
<keyword evidence="3" id="KW-1185">Reference proteome</keyword>
<dbReference type="STRING" id="572547.Amico_1865"/>